<protein>
    <submittedName>
        <fullName evidence="2">Uncharacterized protein</fullName>
    </submittedName>
</protein>
<comment type="caution">
    <text evidence="2">The sequence shown here is derived from an EMBL/GenBank/DDBJ whole genome shotgun (WGS) entry which is preliminary data.</text>
</comment>
<dbReference type="AlphaFoldDB" id="A0AAP0KGT6"/>
<sequence>MGCITSKVLTRSGSFQEELRHSLRRRDSKKGFPIATNISGGGGDHQQFLALVYSSSNSSSLPAILQSANYSDDDDHRHYASATNVEPIDHYLGTKKGAATWAELLAGLENVPHAQESANINVDAPKRSKSFDWSFGEPELSIQGSSIVDDKADNWGIERCRSFHTVEEYEKLLVKANSSSCMIDDQEVKNKSEFSVIPDTPELVLTTYSNNHTYDSVPVVEPDQPKTNFEDTISNRSADDVLLVKEKAAGSRRKAMAKELSSLKIPSTMELPNIASLKEWVVQVEEQVAVNASPPEVSADEPKFGSFDLSSNTSSSSSSSSNYKCNGEGEGDGGSPADSNYSNIFDPEMLSAIEEAMQQLDTEEEGVVKLIEDADINYY</sequence>
<accession>A0AAP0KGT6</accession>
<evidence type="ECO:0000313" key="3">
    <source>
        <dbReference type="Proteomes" id="UP001420932"/>
    </source>
</evidence>
<evidence type="ECO:0000256" key="1">
    <source>
        <dbReference type="SAM" id="MobiDB-lite"/>
    </source>
</evidence>
<gene>
    <name evidence="2" type="ORF">Syun_010601</name>
</gene>
<proteinExistence type="predicted"/>
<keyword evidence="3" id="KW-1185">Reference proteome</keyword>
<organism evidence="2 3">
    <name type="scientific">Stephania yunnanensis</name>
    <dbReference type="NCBI Taxonomy" id="152371"/>
    <lineage>
        <taxon>Eukaryota</taxon>
        <taxon>Viridiplantae</taxon>
        <taxon>Streptophyta</taxon>
        <taxon>Embryophyta</taxon>
        <taxon>Tracheophyta</taxon>
        <taxon>Spermatophyta</taxon>
        <taxon>Magnoliopsida</taxon>
        <taxon>Ranunculales</taxon>
        <taxon>Menispermaceae</taxon>
        <taxon>Menispermoideae</taxon>
        <taxon>Cissampelideae</taxon>
        <taxon>Stephania</taxon>
    </lineage>
</organism>
<feature type="region of interest" description="Disordered" evidence="1">
    <location>
        <begin position="292"/>
        <end position="346"/>
    </location>
</feature>
<feature type="compositionally biased region" description="Low complexity" evidence="1">
    <location>
        <begin position="310"/>
        <end position="322"/>
    </location>
</feature>
<name>A0AAP0KGT6_9MAGN</name>
<evidence type="ECO:0000313" key="2">
    <source>
        <dbReference type="EMBL" id="KAK9152292.1"/>
    </source>
</evidence>
<dbReference type="EMBL" id="JBBNAF010000004">
    <property type="protein sequence ID" value="KAK9152292.1"/>
    <property type="molecule type" value="Genomic_DNA"/>
</dbReference>
<reference evidence="2 3" key="1">
    <citation type="submission" date="2024-01" db="EMBL/GenBank/DDBJ databases">
        <title>Genome assemblies of Stephania.</title>
        <authorList>
            <person name="Yang L."/>
        </authorList>
    </citation>
    <scope>NUCLEOTIDE SEQUENCE [LARGE SCALE GENOMIC DNA]</scope>
    <source>
        <strain evidence="2">YNDBR</strain>
        <tissue evidence="2">Leaf</tissue>
    </source>
</reference>
<dbReference type="Proteomes" id="UP001420932">
    <property type="component" value="Unassembled WGS sequence"/>
</dbReference>